<dbReference type="PANTHER" id="PTHR43572">
    <property type="entry name" value="CHAPERONE PROTEIN CLPD, CHLOROPLASTIC"/>
    <property type="match status" value="1"/>
</dbReference>
<keyword evidence="7" id="KW-1185">Reference proteome</keyword>
<evidence type="ECO:0000256" key="4">
    <source>
        <dbReference type="SAM" id="MobiDB-lite"/>
    </source>
</evidence>
<sequence length="750" mass="79296">MRAGGYTVHQSLTAEAAAVLKLSLGLARRRGHAQVTPLHVAYTMLGGASSSSPAPLLPTAASTPAYSLLWRACARTHASAAPPPPYPSHPAQCRALELCFNVALNRLPTANAVAGSPLSSPSSSSASSTSFAASILHQPSPTLSNALVAALKRAQANQRRGCVELQTQPPSPPGPASTSPQPQQPMLTIKVELDQLIISILDDPSVSRVMKEAGFSSAAVKTNLEEEGAAMMLGPGHHHGTSTTPSSSPALAPAQVVPSSLSFLEPCGYPGGASWPAPFLNYRPDVELESPSKEEDVRAILQVMSRTYGGRTNPMVVVVVGDSVSVAEASVAALVSRLLEGGDVPDELRGARVLRLHLSHVHVRLMAKADVDACVADLRRTVAATAATTNTRTGGLVIDVGDMRWAVDEDDDEARAVAASGGFSPAAHLAAELARLVGELRGGRAWLVAAASYGTYMRCQQRSSLEATWALQPVAVPAGAGLGLALGPRAATSIQTDGNVAQLAKFPLMDSSPGEEDGVPVMCEECARSYETEASALRAKAEGTNLALTFFPGWPQADEPQTSHKDDLMYLKRKWSRLCRRVHLQRSQPTGPANATTSSRNPGLCLSFGTKEIKHQVVKTTLSLFPPDSAETLDEFRCHRSEDTDTDAKQATAQESDTMTDSMDMENVLQLWTDEQPSGDLKRKAGNVRLPRESKRWRGGCSLDLNLCADGEESQDGGCTSSEEDELVPSDLTNDRQGSGDGTDSLGSHC</sequence>
<comment type="similarity">
    <text evidence="1">Belongs to the ClpA/ClpB family.</text>
</comment>
<keyword evidence="2 3" id="KW-0677">Repeat</keyword>
<dbReference type="OrthoDB" id="1872342at2759"/>
<proteinExistence type="inferred from homology"/>
<feature type="region of interest" description="Disordered" evidence="4">
    <location>
        <begin position="712"/>
        <end position="750"/>
    </location>
</feature>
<protein>
    <recommendedName>
        <fullName evidence="5">Clp R domain-containing protein</fullName>
    </recommendedName>
</protein>
<name>A0A8T0WYV0_PANVG</name>
<feature type="domain" description="Clp R" evidence="5">
    <location>
        <begin position="8"/>
        <end position="230"/>
    </location>
</feature>
<dbReference type="InterPro" id="IPR004176">
    <property type="entry name" value="Clp_R_N"/>
</dbReference>
<comment type="caution">
    <text evidence="6">The sequence shown here is derived from an EMBL/GenBank/DDBJ whole genome shotgun (WGS) entry which is preliminary data.</text>
</comment>
<dbReference type="InterPro" id="IPR058680">
    <property type="entry name" value="NBD_SMAX1-like"/>
</dbReference>
<evidence type="ECO:0000313" key="6">
    <source>
        <dbReference type="EMBL" id="KAG2650816.1"/>
    </source>
</evidence>
<feature type="region of interest" description="Disordered" evidence="4">
    <location>
        <begin position="232"/>
        <end position="252"/>
    </location>
</feature>
<dbReference type="Proteomes" id="UP000823388">
    <property type="component" value="Chromosome 1N"/>
</dbReference>
<dbReference type="PROSITE" id="PS51903">
    <property type="entry name" value="CLP_R"/>
    <property type="match status" value="1"/>
</dbReference>
<evidence type="ECO:0000313" key="7">
    <source>
        <dbReference type="Proteomes" id="UP000823388"/>
    </source>
</evidence>
<dbReference type="PANTHER" id="PTHR43572:SF44">
    <property type="entry name" value="OS02G0464900 PROTEIN"/>
    <property type="match status" value="1"/>
</dbReference>
<dbReference type="InterPro" id="IPR051650">
    <property type="entry name" value="SL_signaling_regulator"/>
</dbReference>
<feature type="region of interest" description="Disordered" evidence="4">
    <location>
        <begin position="159"/>
        <end position="183"/>
    </location>
</feature>
<dbReference type="Gene3D" id="1.10.1780.10">
    <property type="entry name" value="Clp, N-terminal domain"/>
    <property type="match status" value="1"/>
</dbReference>
<evidence type="ECO:0000256" key="1">
    <source>
        <dbReference type="ARBA" id="ARBA00008675"/>
    </source>
</evidence>
<evidence type="ECO:0000259" key="5">
    <source>
        <dbReference type="PROSITE" id="PS51903"/>
    </source>
</evidence>
<dbReference type="InterPro" id="IPR036628">
    <property type="entry name" value="Clp_N_dom_sf"/>
</dbReference>
<reference evidence="6" key="1">
    <citation type="submission" date="2020-05" db="EMBL/GenBank/DDBJ databases">
        <title>WGS assembly of Panicum virgatum.</title>
        <authorList>
            <person name="Lovell J.T."/>
            <person name="Jenkins J."/>
            <person name="Shu S."/>
            <person name="Juenger T.E."/>
            <person name="Schmutz J."/>
        </authorList>
    </citation>
    <scope>NUCLEOTIDE SEQUENCE</scope>
    <source>
        <strain evidence="6">AP13</strain>
    </source>
</reference>
<dbReference type="Pfam" id="PF23569">
    <property type="entry name" value="NBD_SMAX1"/>
    <property type="match status" value="1"/>
</dbReference>
<feature type="region of interest" description="Disordered" evidence="4">
    <location>
        <begin position="640"/>
        <end position="660"/>
    </location>
</feature>
<accession>A0A8T0WYV0</accession>
<evidence type="ECO:0000256" key="2">
    <source>
        <dbReference type="ARBA" id="ARBA00022737"/>
    </source>
</evidence>
<feature type="compositionally biased region" description="Polar residues" evidence="4">
    <location>
        <begin position="649"/>
        <end position="660"/>
    </location>
</feature>
<evidence type="ECO:0000256" key="3">
    <source>
        <dbReference type="PROSITE-ProRule" id="PRU01251"/>
    </source>
</evidence>
<dbReference type="EMBL" id="CM029038">
    <property type="protein sequence ID" value="KAG2650816.1"/>
    <property type="molecule type" value="Genomic_DNA"/>
</dbReference>
<dbReference type="AlphaFoldDB" id="A0A8T0WYV0"/>
<organism evidence="6 7">
    <name type="scientific">Panicum virgatum</name>
    <name type="common">Blackwell switchgrass</name>
    <dbReference type="NCBI Taxonomy" id="38727"/>
    <lineage>
        <taxon>Eukaryota</taxon>
        <taxon>Viridiplantae</taxon>
        <taxon>Streptophyta</taxon>
        <taxon>Embryophyta</taxon>
        <taxon>Tracheophyta</taxon>
        <taxon>Spermatophyta</taxon>
        <taxon>Magnoliopsida</taxon>
        <taxon>Liliopsida</taxon>
        <taxon>Poales</taxon>
        <taxon>Poaceae</taxon>
        <taxon>PACMAD clade</taxon>
        <taxon>Panicoideae</taxon>
        <taxon>Panicodae</taxon>
        <taxon>Paniceae</taxon>
        <taxon>Panicinae</taxon>
        <taxon>Panicum</taxon>
        <taxon>Panicum sect. Hiantes</taxon>
    </lineage>
</organism>
<gene>
    <name evidence="6" type="ORF">PVAP13_1NG168900</name>
</gene>